<dbReference type="OrthoDB" id="10288199at2759"/>
<keyword evidence="3" id="KW-1185">Reference proteome</keyword>
<accession>A0A1Y1XP56</accession>
<evidence type="ECO:0000313" key="3">
    <source>
        <dbReference type="Proteomes" id="UP000193944"/>
    </source>
</evidence>
<reference evidence="2 3" key="2">
    <citation type="submission" date="2016-08" db="EMBL/GenBank/DDBJ databases">
        <title>Pervasive Adenine N6-methylation of Active Genes in Fungi.</title>
        <authorList>
            <consortium name="DOE Joint Genome Institute"/>
            <person name="Mondo S.J."/>
            <person name="Dannebaum R.O."/>
            <person name="Kuo R.C."/>
            <person name="Labutti K."/>
            <person name="Haridas S."/>
            <person name="Kuo A."/>
            <person name="Salamov A."/>
            <person name="Ahrendt S.R."/>
            <person name="Lipzen A."/>
            <person name="Sullivan W."/>
            <person name="Andreopoulos W.B."/>
            <person name="Clum A."/>
            <person name="Lindquist E."/>
            <person name="Daum C."/>
            <person name="Ramamoorthy G.K."/>
            <person name="Gryganskyi A."/>
            <person name="Culley D."/>
            <person name="Magnuson J.K."/>
            <person name="James T.Y."/>
            <person name="O'Malley M.A."/>
            <person name="Stajich J.E."/>
            <person name="Spatafora J.W."/>
            <person name="Visel A."/>
            <person name="Grigoriev I.V."/>
        </authorList>
    </citation>
    <scope>NUCLEOTIDE SEQUENCE [LARGE SCALE GENOMIC DNA]</scope>
    <source>
        <strain evidence="2 3">S4</strain>
    </source>
</reference>
<evidence type="ECO:0000313" key="2">
    <source>
        <dbReference type="EMBL" id="ORX87306.1"/>
    </source>
</evidence>
<name>A0A1Y1XP56_9FUNG</name>
<reference evidence="2 3" key="1">
    <citation type="submission" date="2016-08" db="EMBL/GenBank/DDBJ databases">
        <title>A Parts List for Fungal Cellulosomes Revealed by Comparative Genomics.</title>
        <authorList>
            <consortium name="DOE Joint Genome Institute"/>
            <person name="Haitjema C.H."/>
            <person name="Gilmore S.P."/>
            <person name="Henske J.K."/>
            <person name="Solomon K.V."/>
            <person name="De Groot R."/>
            <person name="Kuo A."/>
            <person name="Mondo S.J."/>
            <person name="Salamov A.A."/>
            <person name="Labutti K."/>
            <person name="Zhao Z."/>
            <person name="Chiniquy J."/>
            <person name="Barry K."/>
            <person name="Brewer H.M."/>
            <person name="Purvine S.O."/>
            <person name="Wright A.T."/>
            <person name="Boxma B."/>
            <person name="Van Alen T."/>
            <person name="Hackstein J.H."/>
            <person name="Baker S.E."/>
            <person name="Grigoriev I.V."/>
            <person name="O'Malley M.A."/>
        </authorList>
    </citation>
    <scope>NUCLEOTIDE SEQUENCE [LARGE SCALE GENOMIC DNA]</scope>
    <source>
        <strain evidence="2 3">S4</strain>
    </source>
</reference>
<gene>
    <name evidence="2" type="ORF">BCR32DRAFT_264371</name>
</gene>
<organism evidence="2 3">
    <name type="scientific">Anaeromyces robustus</name>
    <dbReference type="NCBI Taxonomy" id="1754192"/>
    <lineage>
        <taxon>Eukaryota</taxon>
        <taxon>Fungi</taxon>
        <taxon>Fungi incertae sedis</taxon>
        <taxon>Chytridiomycota</taxon>
        <taxon>Chytridiomycota incertae sedis</taxon>
        <taxon>Neocallimastigomycetes</taxon>
        <taxon>Neocallimastigales</taxon>
        <taxon>Neocallimastigaceae</taxon>
        <taxon>Anaeromyces</taxon>
    </lineage>
</organism>
<comment type="caution">
    <text evidence="2">The sequence shown here is derived from an EMBL/GenBank/DDBJ whole genome shotgun (WGS) entry which is preliminary data.</text>
</comment>
<protein>
    <submittedName>
        <fullName evidence="2">Uncharacterized protein</fullName>
    </submittedName>
</protein>
<dbReference type="AlphaFoldDB" id="A0A1Y1XP56"/>
<feature type="transmembrane region" description="Helical" evidence="1">
    <location>
        <begin position="12"/>
        <end position="36"/>
    </location>
</feature>
<dbReference type="EMBL" id="MCFG01000010">
    <property type="protein sequence ID" value="ORX87306.1"/>
    <property type="molecule type" value="Genomic_DNA"/>
</dbReference>
<evidence type="ECO:0000256" key="1">
    <source>
        <dbReference type="SAM" id="Phobius"/>
    </source>
</evidence>
<dbReference type="Proteomes" id="UP000193944">
    <property type="component" value="Unassembled WGS sequence"/>
</dbReference>
<proteinExistence type="predicted"/>
<keyword evidence="1" id="KW-0472">Membrane</keyword>
<keyword evidence="1" id="KW-1133">Transmembrane helix</keyword>
<sequence>MLTTNPQALYCINIFKAFAPFSILYFTIFIALYRILISCTYIPYNSWEEYAEYYFIKHSYDYDYCTKFVKIYKFHSLEVENRCSIYYRDASQLFDLYGLSIIPLQDRYEIIRGLDGFLVTEEEIIYANHTKIWNTKKRASGLWNGAQDKKIQYSEFLRKMKDGKSAFRHYVELWIEINDKRKKTDQSPIDFDSWNEYQ</sequence>
<keyword evidence="1" id="KW-0812">Transmembrane</keyword>